<dbReference type="PANTHER" id="PTHR24243:SF208">
    <property type="entry name" value="PYROKININ-1 RECEPTOR"/>
    <property type="match status" value="1"/>
</dbReference>
<organism evidence="10 11">
    <name type="scientific">Pomacea canaliculata</name>
    <name type="common">Golden apple snail</name>
    <dbReference type="NCBI Taxonomy" id="400727"/>
    <lineage>
        <taxon>Eukaryota</taxon>
        <taxon>Metazoa</taxon>
        <taxon>Spiralia</taxon>
        <taxon>Lophotrochozoa</taxon>
        <taxon>Mollusca</taxon>
        <taxon>Gastropoda</taxon>
        <taxon>Caenogastropoda</taxon>
        <taxon>Architaenioglossa</taxon>
        <taxon>Ampullarioidea</taxon>
        <taxon>Ampullariidae</taxon>
        <taxon>Pomacea</taxon>
    </lineage>
</organism>
<keyword evidence="11" id="KW-1185">Reference proteome</keyword>
<dbReference type="PROSITE" id="PS50262">
    <property type="entry name" value="G_PROTEIN_RECEP_F1_2"/>
    <property type="match status" value="1"/>
</dbReference>
<evidence type="ECO:0000313" key="11">
    <source>
        <dbReference type="Proteomes" id="UP000245119"/>
    </source>
</evidence>
<evidence type="ECO:0000256" key="5">
    <source>
        <dbReference type="ARBA" id="ARBA00023136"/>
    </source>
</evidence>
<dbReference type="CDD" id="cd00637">
    <property type="entry name" value="7tm_classA_rhodopsin-like"/>
    <property type="match status" value="1"/>
</dbReference>
<evidence type="ECO:0000259" key="9">
    <source>
        <dbReference type="PROSITE" id="PS50262"/>
    </source>
</evidence>
<dbReference type="EMBL" id="PZQS01000014">
    <property type="protein sequence ID" value="PVD18557.1"/>
    <property type="molecule type" value="Genomic_DNA"/>
</dbReference>
<feature type="transmembrane region" description="Helical" evidence="8">
    <location>
        <begin position="76"/>
        <end position="98"/>
    </location>
</feature>
<sequence>MAVTPGTDDLADLNSTLAWANGSEANVAVTLPLFEAAIMAWKVASPVIILLGTIGNTLIIVVLYRSKVMSSNMTSYFLTIAVSDLMNLLVSITCMWLKQQFDIQVWTLHEALCKMTTWLNYTSNAMSTWTLVVMVTQRTLSILFPHRSLGNELLETSLISTPALREVGEPASWADL</sequence>
<keyword evidence="4" id="KW-0297">G-protein coupled receptor</keyword>
<proteinExistence type="predicted"/>
<evidence type="ECO:0000256" key="8">
    <source>
        <dbReference type="SAM" id="Phobius"/>
    </source>
</evidence>
<evidence type="ECO:0000256" key="2">
    <source>
        <dbReference type="ARBA" id="ARBA00022692"/>
    </source>
</evidence>
<evidence type="ECO:0000256" key="7">
    <source>
        <dbReference type="ARBA" id="ARBA00023224"/>
    </source>
</evidence>
<protein>
    <recommendedName>
        <fullName evidence="9">G-protein coupled receptors family 1 profile domain-containing protein</fullName>
    </recommendedName>
</protein>
<feature type="domain" description="G-protein coupled receptors family 1 profile" evidence="9">
    <location>
        <begin position="55"/>
        <end position="145"/>
    </location>
</feature>
<dbReference type="GO" id="GO:0016020">
    <property type="term" value="C:membrane"/>
    <property type="evidence" value="ECO:0007669"/>
    <property type="project" value="UniProtKB-SubCell"/>
</dbReference>
<dbReference type="Proteomes" id="UP000245119">
    <property type="component" value="Linkage Group LG14"/>
</dbReference>
<evidence type="ECO:0000256" key="6">
    <source>
        <dbReference type="ARBA" id="ARBA00023170"/>
    </source>
</evidence>
<dbReference type="PANTHER" id="PTHR24243">
    <property type="entry name" value="G-PROTEIN COUPLED RECEPTOR"/>
    <property type="match status" value="1"/>
</dbReference>
<dbReference type="AlphaFoldDB" id="A0A2T7NBM2"/>
<evidence type="ECO:0000313" key="10">
    <source>
        <dbReference type="EMBL" id="PVD18557.1"/>
    </source>
</evidence>
<comment type="subcellular location">
    <subcellularLocation>
        <location evidence="1">Membrane</location>
        <topology evidence="1">Multi-pass membrane protein</topology>
    </subcellularLocation>
</comment>
<dbReference type="InterPro" id="IPR000276">
    <property type="entry name" value="GPCR_Rhodpsn"/>
</dbReference>
<dbReference type="Pfam" id="PF00001">
    <property type="entry name" value="7tm_1"/>
    <property type="match status" value="1"/>
</dbReference>
<feature type="transmembrane region" description="Helical" evidence="8">
    <location>
        <begin position="43"/>
        <end position="64"/>
    </location>
</feature>
<keyword evidence="5 8" id="KW-0472">Membrane</keyword>
<evidence type="ECO:0000256" key="1">
    <source>
        <dbReference type="ARBA" id="ARBA00004141"/>
    </source>
</evidence>
<keyword evidence="2 8" id="KW-0812">Transmembrane</keyword>
<dbReference type="OrthoDB" id="9990906at2759"/>
<dbReference type="Gene3D" id="1.20.1070.10">
    <property type="entry name" value="Rhodopsin 7-helix transmembrane proteins"/>
    <property type="match status" value="1"/>
</dbReference>
<reference evidence="10 11" key="1">
    <citation type="submission" date="2018-04" db="EMBL/GenBank/DDBJ databases">
        <title>The genome of golden apple snail Pomacea canaliculata provides insight into stress tolerance and invasive adaptation.</title>
        <authorList>
            <person name="Liu C."/>
            <person name="Liu B."/>
            <person name="Ren Y."/>
            <person name="Zhang Y."/>
            <person name="Wang H."/>
            <person name="Li S."/>
            <person name="Jiang F."/>
            <person name="Yin L."/>
            <person name="Zhang G."/>
            <person name="Qian W."/>
            <person name="Fan W."/>
        </authorList>
    </citation>
    <scope>NUCLEOTIDE SEQUENCE [LARGE SCALE GENOMIC DNA]</scope>
    <source>
        <strain evidence="10">SZHN2017</strain>
        <tissue evidence="10">Muscle</tissue>
    </source>
</reference>
<dbReference type="InterPro" id="IPR017452">
    <property type="entry name" value="GPCR_Rhodpsn_7TM"/>
</dbReference>
<evidence type="ECO:0000256" key="3">
    <source>
        <dbReference type="ARBA" id="ARBA00022989"/>
    </source>
</evidence>
<keyword evidence="3 8" id="KW-1133">Transmembrane helix</keyword>
<keyword evidence="6" id="KW-0675">Receptor</keyword>
<name>A0A2T7NBM2_POMCA</name>
<dbReference type="PRINTS" id="PR00237">
    <property type="entry name" value="GPCRRHODOPSN"/>
</dbReference>
<dbReference type="SUPFAM" id="SSF81321">
    <property type="entry name" value="Family A G protein-coupled receptor-like"/>
    <property type="match status" value="1"/>
</dbReference>
<keyword evidence="7" id="KW-0807">Transducer</keyword>
<accession>A0A2T7NBM2</accession>
<dbReference type="GO" id="GO:0004930">
    <property type="term" value="F:G protein-coupled receptor activity"/>
    <property type="evidence" value="ECO:0007669"/>
    <property type="project" value="UniProtKB-KW"/>
</dbReference>
<comment type="caution">
    <text evidence="10">The sequence shown here is derived from an EMBL/GenBank/DDBJ whole genome shotgun (WGS) entry which is preliminary data.</text>
</comment>
<gene>
    <name evidence="10" type="ORF">C0Q70_21107</name>
</gene>
<evidence type="ECO:0000256" key="4">
    <source>
        <dbReference type="ARBA" id="ARBA00023040"/>
    </source>
</evidence>